<gene>
    <name evidence="3" type="ORF">HDG41_002014</name>
</gene>
<dbReference type="InterPro" id="IPR014166">
    <property type="entry name" value="Tol-Pal_acyl-CoA_thioesterase"/>
</dbReference>
<dbReference type="EMBL" id="JACHDE010000003">
    <property type="protein sequence ID" value="MBB5399965.1"/>
    <property type="molecule type" value="Genomic_DNA"/>
</dbReference>
<dbReference type="CDD" id="cd00586">
    <property type="entry name" value="4HBT"/>
    <property type="match status" value="1"/>
</dbReference>
<proteinExistence type="inferred from homology"/>
<dbReference type="Gene3D" id="3.10.129.10">
    <property type="entry name" value="Hotdog Thioesterase"/>
    <property type="match status" value="1"/>
</dbReference>
<reference evidence="3 4" key="1">
    <citation type="submission" date="2020-08" db="EMBL/GenBank/DDBJ databases">
        <title>Genomic Encyclopedia of Type Strains, Phase IV (KMG-V): Genome sequencing to study the core and pangenomes of soil and plant-associated prokaryotes.</title>
        <authorList>
            <person name="Whitman W."/>
        </authorList>
    </citation>
    <scope>NUCLEOTIDE SEQUENCE [LARGE SCALE GENOMIC DNA]</scope>
    <source>
        <strain evidence="3 4">JPY162</strain>
    </source>
</reference>
<dbReference type="InterPro" id="IPR006684">
    <property type="entry name" value="YbgC/YbaW"/>
</dbReference>
<dbReference type="SUPFAM" id="SSF54637">
    <property type="entry name" value="Thioesterase/thiol ester dehydrase-isomerase"/>
    <property type="match status" value="1"/>
</dbReference>
<dbReference type="EC" id="3.1.2.-" evidence="3"/>
<evidence type="ECO:0000313" key="3">
    <source>
        <dbReference type="EMBL" id="MBB5399965.1"/>
    </source>
</evidence>
<sequence>MVAPPPVTCWLFLAARRYPAPPVPARPAKPATIAADTRHPQLTLRNRPRSLRSGRMRRMNMSTSQPGTEIGYTWSIRVYYEDTDAGGIVFYANYLKFFERARTEWLRACGVDQHRLAEENDAIFIVRSTAVDYRAPARLDDLVKIISRIERLGRASVDFVQEAWREGTLLASGSVRVGCVDRATLRPAAIPPSVLAALRHGPGVGEGAD</sequence>
<dbReference type="FunFam" id="3.10.129.10:FF:000004">
    <property type="entry name" value="Tol-pal system-associated acyl-CoA thioesterase"/>
    <property type="match status" value="1"/>
</dbReference>
<evidence type="ECO:0000256" key="1">
    <source>
        <dbReference type="ARBA" id="ARBA00005953"/>
    </source>
</evidence>
<organism evidence="3 4">
    <name type="scientific">Paraburkholderia youngii</name>
    <dbReference type="NCBI Taxonomy" id="2782701"/>
    <lineage>
        <taxon>Bacteria</taxon>
        <taxon>Pseudomonadati</taxon>
        <taxon>Pseudomonadota</taxon>
        <taxon>Betaproteobacteria</taxon>
        <taxon>Burkholderiales</taxon>
        <taxon>Burkholderiaceae</taxon>
        <taxon>Paraburkholderia</taxon>
    </lineage>
</organism>
<comment type="caution">
    <text evidence="3">The sequence shown here is derived from an EMBL/GenBank/DDBJ whole genome shotgun (WGS) entry which is preliminary data.</text>
</comment>
<dbReference type="PANTHER" id="PTHR31793:SF37">
    <property type="entry name" value="ACYL-COA THIOESTER HYDROLASE YBGC"/>
    <property type="match status" value="1"/>
</dbReference>
<dbReference type="AlphaFoldDB" id="A0A7W8L3V5"/>
<evidence type="ECO:0000313" key="4">
    <source>
        <dbReference type="Proteomes" id="UP000592820"/>
    </source>
</evidence>
<dbReference type="NCBIfam" id="TIGR02799">
    <property type="entry name" value="thio_ybgC"/>
    <property type="match status" value="1"/>
</dbReference>
<dbReference type="Proteomes" id="UP000592820">
    <property type="component" value="Unassembled WGS sequence"/>
</dbReference>
<name>A0A7W8L3V5_9BURK</name>
<dbReference type="InterPro" id="IPR029069">
    <property type="entry name" value="HotDog_dom_sf"/>
</dbReference>
<evidence type="ECO:0000256" key="2">
    <source>
        <dbReference type="ARBA" id="ARBA00022801"/>
    </source>
</evidence>
<accession>A0A7W8L3V5</accession>
<protein>
    <submittedName>
        <fullName evidence="3">Acyl-CoA thioester hydrolase</fullName>
        <ecNumber evidence="3">3.1.2.-</ecNumber>
    </submittedName>
</protein>
<dbReference type="NCBIfam" id="TIGR00051">
    <property type="entry name" value="YbgC/FadM family acyl-CoA thioesterase"/>
    <property type="match status" value="1"/>
</dbReference>
<dbReference type="Pfam" id="PF13279">
    <property type="entry name" value="4HBT_2"/>
    <property type="match status" value="1"/>
</dbReference>
<dbReference type="GO" id="GO:0047617">
    <property type="term" value="F:fatty acyl-CoA hydrolase activity"/>
    <property type="evidence" value="ECO:0007669"/>
    <property type="project" value="TreeGrafter"/>
</dbReference>
<comment type="similarity">
    <text evidence="1">Belongs to the 4-hydroxybenzoyl-CoA thioesterase family.</text>
</comment>
<dbReference type="InterPro" id="IPR050563">
    <property type="entry name" value="4-hydroxybenzoyl-CoA_TE"/>
</dbReference>
<keyword evidence="2 3" id="KW-0378">Hydrolase</keyword>
<dbReference type="PANTHER" id="PTHR31793">
    <property type="entry name" value="4-HYDROXYBENZOYL-COA THIOESTERASE FAMILY MEMBER"/>
    <property type="match status" value="1"/>
</dbReference>